<protein>
    <submittedName>
        <fullName evidence="2">Capsid protein</fullName>
    </submittedName>
</protein>
<organism evidence="2">
    <name type="scientific">Genomoviridae sp</name>
    <dbReference type="NCBI Taxonomy" id="2202565"/>
    <lineage>
        <taxon>Viruses</taxon>
        <taxon>Monodnaviria</taxon>
        <taxon>Shotokuvirae</taxon>
        <taxon>Cressdnaviricota</taxon>
        <taxon>Repensiviricetes</taxon>
        <taxon>Geplafuvirales</taxon>
        <taxon>Genomoviridae</taxon>
    </lineage>
</organism>
<feature type="region of interest" description="Disordered" evidence="1">
    <location>
        <begin position="23"/>
        <end position="46"/>
    </location>
</feature>
<accession>A0A858NG07</accession>
<evidence type="ECO:0000256" key="1">
    <source>
        <dbReference type="SAM" id="MobiDB-lite"/>
    </source>
</evidence>
<reference evidence="2" key="1">
    <citation type="submission" date="2020-04" db="EMBL/GenBank/DDBJ databases">
        <title>Genomes of microviruses in a sewage oxidation pond.</title>
        <authorList>
            <person name="Schreck J."/>
            <person name="Kraberger S."/>
            <person name="Scotch M."/>
            <person name="Halden R.U."/>
            <person name="Varsani A."/>
        </authorList>
    </citation>
    <scope>NUCLEOTIDE SEQUENCE</scope>
    <source>
        <strain evidence="2">6537_297</strain>
    </source>
</reference>
<name>A0A858NG07_9VIRU</name>
<dbReference type="EMBL" id="MT309838">
    <property type="protein sequence ID" value="QJB18593.1"/>
    <property type="molecule type" value="Genomic_DNA"/>
</dbReference>
<sequence length="310" mass="35804">MAYTKSRRSAVRPLRRNSRFVKKRTVRRSTVRRSYRRPGRRAGMTRKRILNITSRKKQDNMRSMFTTPFGSEDTPGPIVMTGDNSYEFLWIASARDNVVAGTEPGVFQTSQRTATSCFMRGLKERWEVQTGSPAQWQHRRIVFTYTGDEIIRVNDDPTDGVGELFKELSTGYVRAFPSLYDVTDPRTQAIQKQVYDRVFKGTRGRDWINTENAKVDTDKVRVLYDKVSHIRSSNDRGVITRRNFWHPLNRTLVYDDDENGNSTVNSPFSVENPKSLGDVYVYDLFSAGLGSTEDDELQITAQATLYWHER</sequence>
<proteinExistence type="predicted"/>
<evidence type="ECO:0000313" key="2">
    <source>
        <dbReference type="EMBL" id="QJB18593.1"/>
    </source>
</evidence>